<comment type="similarity">
    <text evidence="2">Belongs to the methyl-accepting chemotaxis (MCP) protein family.</text>
</comment>
<dbReference type="GO" id="GO:0016020">
    <property type="term" value="C:membrane"/>
    <property type="evidence" value="ECO:0007669"/>
    <property type="project" value="InterPro"/>
</dbReference>
<dbReference type="SUPFAM" id="SSF58104">
    <property type="entry name" value="Methyl-accepting chemotaxis protein (MCP) signaling domain"/>
    <property type="match status" value="1"/>
</dbReference>
<keyword evidence="4" id="KW-1133">Transmembrane helix</keyword>
<dbReference type="AlphaFoldDB" id="E0UT30"/>
<accession>E0UT30</accession>
<evidence type="ECO:0000313" key="7">
    <source>
        <dbReference type="EMBL" id="ADN09271.1"/>
    </source>
</evidence>
<dbReference type="GO" id="GO:0006935">
    <property type="term" value="P:chemotaxis"/>
    <property type="evidence" value="ECO:0007669"/>
    <property type="project" value="InterPro"/>
</dbReference>
<dbReference type="EMBL" id="CP002205">
    <property type="protein sequence ID" value="ADN09271.1"/>
    <property type="molecule type" value="Genomic_DNA"/>
</dbReference>
<dbReference type="Gene3D" id="1.10.287.950">
    <property type="entry name" value="Methyl-accepting chemotaxis protein"/>
    <property type="match status" value="1"/>
</dbReference>
<dbReference type="Proteomes" id="UP000007803">
    <property type="component" value="Chromosome"/>
</dbReference>
<keyword evidence="4" id="KW-0472">Membrane</keyword>
<dbReference type="GO" id="GO:0004888">
    <property type="term" value="F:transmembrane signaling receptor activity"/>
    <property type="evidence" value="ECO:0007669"/>
    <property type="project" value="InterPro"/>
</dbReference>
<reference evidence="8" key="1">
    <citation type="journal article" date="2010" name="Stand. Genomic Sci.">
        <title>Complete genome sequence of Sulfurimonas autotrophica type strain (OK10).</title>
        <authorList>
            <person name="Sikorski J."/>
            <person name="Munk C."/>
            <person name="Lapidus A."/>
            <person name="Djao O."/>
            <person name="Lucas S."/>
            <person name="Glavina Del Rio T."/>
            <person name="Nolan M."/>
            <person name="Tice H."/>
            <person name="Han C."/>
            <person name="Cheng J."/>
            <person name="Tapia R."/>
            <person name="Goodwin L."/>
            <person name="Pitluck S."/>
            <person name="Liolios K."/>
            <person name="Ivanova N."/>
            <person name="Mavromatis K."/>
            <person name="Mikhailova N."/>
            <person name="Pati A."/>
            <person name="Sims D."/>
            <person name="Meincke L."/>
            <person name="Brettin T."/>
            <person name="Detter J."/>
            <person name="Chen A."/>
            <person name="Palaniappan K."/>
            <person name="Land M."/>
            <person name="Hauser L."/>
            <person name="Chang Y."/>
            <person name="Jeffries C."/>
            <person name="Rohde M."/>
            <person name="Lang E."/>
            <person name="Spring S."/>
            <person name="Goker M."/>
            <person name="Woyke T."/>
            <person name="Bristow J."/>
            <person name="Eisen J."/>
            <person name="Markowitz V."/>
            <person name="Hugenholtz P."/>
            <person name="Kyrpides N."/>
            <person name="Klenk H."/>
        </authorList>
    </citation>
    <scope>NUCLEOTIDE SEQUENCE [LARGE SCALE GENOMIC DNA]</scope>
    <source>
        <strain evidence="8">ATCC BAA-671 / DSM 16294 / JCM 11897 / OK10</strain>
    </source>
</reference>
<dbReference type="Gene3D" id="3.30.450.20">
    <property type="entry name" value="PAS domain"/>
    <property type="match status" value="1"/>
</dbReference>
<protein>
    <submittedName>
        <fullName evidence="7">Methyl-accepting chemotaxis sensory transducer</fullName>
    </submittedName>
</protein>
<dbReference type="PANTHER" id="PTHR32089:SF114">
    <property type="entry name" value="METHYL-ACCEPTING CHEMOTAXIS PROTEIN MCPB"/>
    <property type="match status" value="1"/>
</dbReference>
<evidence type="ECO:0000313" key="8">
    <source>
        <dbReference type="Proteomes" id="UP000007803"/>
    </source>
</evidence>
<organism evidence="7 8">
    <name type="scientific">Sulfurimonas autotrophica (strain ATCC BAA-671 / DSM 16294 / JCM 11897 / OK10)</name>
    <dbReference type="NCBI Taxonomy" id="563040"/>
    <lineage>
        <taxon>Bacteria</taxon>
        <taxon>Pseudomonadati</taxon>
        <taxon>Campylobacterota</taxon>
        <taxon>Epsilonproteobacteria</taxon>
        <taxon>Campylobacterales</taxon>
        <taxon>Sulfurimonadaceae</taxon>
        <taxon>Sulfurimonas</taxon>
    </lineage>
</organism>
<evidence type="ECO:0000256" key="3">
    <source>
        <dbReference type="PROSITE-ProRule" id="PRU00284"/>
    </source>
</evidence>
<dbReference type="KEGG" id="sua:Saut_1223"/>
<evidence type="ECO:0000259" key="6">
    <source>
        <dbReference type="PROSITE" id="PS50885"/>
    </source>
</evidence>
<dbReference type="InterPro" id="IPR003660">
    <property type="entry name" value="HAMP_dom"/>
</dbReference>
<dbReference type="PROSITE" id="PS50885">
    <property type="entry name" value="HAMP"/>
    <property type="match status" value="1"/>
</dbReference>
<dbReference type="RefSeq" id="WP_013327024.1">
    <property type="nucleotide sequence ID" value="NC_014506.1"/>
</dbReference>
<evidence type="ECO:0000256" key="1">
    <source>
        <dbReference type="ARBA" id="ARBA00023224"/>
    </source>
</evidence>
<dbReference type="InterPro" id="IPR004090">
    <property type="entry name" value="Chemotax_Me-accpt_rcpt"/>
</dbReference>
<dbReference type="GO" id="GO:0007165">
    <property type="term" value="P:signal transduction"/>
    <property type="evidence" value="ECO:0007669"/>
    <property type="project" value="UniProtKB-KW"/>
</dbReference>
<feature type="domain" description="HAMP" evidence="6">
    <location>
        <begin position="424"/>
        <end position="478"/>
    </location>
</feature>
<proteinExistence type="inferred from homology"/>
<dbReference type="SMART" id="SM00304">
    <property type="entry name" value="HAMP"/>
    <property type="match status" value="1"/>
</dbReference>
<keyword evidence="8" id="KW-1185">Reference proteome</keyword>
<dbReference type="STRING" id="563040.Saut_1223"/>
<dbReference type="PANTHER" id="PTHR32089">
    <property type="entry name" value="METHYL-ACCEPTING CHEMOTAXIS PROTEIN MCPB"/>
    <property type="match status" value="1"/>
</dbReference>
<name>E0UT30_SULAO</name>
<dbReference type="InterPro" id="IPR004089">
    <property type="entry name" value="MCPsignal_dom"/>
</dbReference>
<dbReference type="SMART" id="SM00283">
    <property type="entry name" value="MA"/>
    <property type="match status" value="1"/>
</dbReference>
<evidence type="ECO:0000256" key="2">
    <source>
        <dbReference type="ARBA" id="ARBA00029447"/>
    </source>
</evidence>
<dbReference type="OrthoDB" id="9776024at2"/>
<evidence type="ECO:0000256" key="4">
    <source>
        <dbReference type="SAM" id="Phobius"/>
    </source>
</evidence>
<dbReference type="Pfam" id="PF00015">
    <property type="entry name" value="MCPsignal"/>
    <property type="match status" value="1"/>
</dbReference>
<dbReference type="PRINTS" id="PR00260">
    <property type="entry name" value="CHEMTRNSDUCR"/>
</dbReference>
<feature type="transmembrane region" description="Helical" evidence="4">
    <location>
        <begin position="402"/>
        <end position="422"/>
    </location>
</feature>
<dbReference type="HOGENOM" id="CLU_000445_107_19_7"/>
<keyword evidence="1 3" id="KW-0807">Transducer</keyword>
<keyword evidence="4" id="KW-0812">Transmembrane</keyword>
<gene>
    <name evidence="7" type="ordered locus">Saut_1223</name>
</gene>
<sequence>MNYKSIKFKLVALTIVGLIILGVSISLVAIDKSSNALVQARMDQLKSVAVGKAESLTEYTDMLGGLLKSMAKDINTVEILWALSDGYDALEDDIGSDIDLDTVTNRLKKNYQSEYINKINFNFSNVSSKRNVNAYLPTSNNAKLAQELYIVENKNQEKDKFSQNKKYKDDYSKEHALYHRKFKAIVDQFRMDDVILANAEGNVVYTTAKNKDFGTNLLSGPYKNSVLATIYKKAVKTKLGQIIFSDFVPYEPTFNKPSAFIATPLYFHEDVEGVLIFKLPINKINNIMNFGGKFEEVGLGKTGEAFLVGNDKYMKTNSRFIDQIHNEKVKILKTTIGILKLDTEPVKRVLNGETGVMMDVDYRGVDILDAYTPVNFFGLKWGVIVKMDKAEALQSVADTRNIIIILSVVIILILIVLMIIFIQKLVINKLTLLQNAAYDLAKGEGDLTQSISLPEGDEMYEVGNNINAFIEKVRTTVDTAKRMSMENASIANDLSKTSQDIKEKATQEATIVKNVTNEGAELQNVLEVAIGDAQSVKNEIDETGKQLLKANESIKELASEVYSRSQVESEMAEKLQQLSSDTQQVKGVLEVISDIADQTNLLALNAAIEAARAGEHGRGFAVVADEVRKLAERTQKSLSEINATISVIVQSVQDTSEQMSENASKIEELSTNAQNVEAEIDTSVTSMQSSLIKVDKTVEGYVENSKTVDHMIHQVENINELSSENTKSVDGISKASQNLSQMTEKLNELLNEYRT</sequence>
<dbReference type="PROSITE" id="PS50111">
    <property type="entry name" value="CHEMOTAXIS_TRANSDUC_2"/>
    <property type="match status" value="1"/>
</dbReference>
<evidence type="ECO:0000259" key="5">
    <source>
        <dbReference type="PROSITE" id="PS50111"/>
    </source>
</evidence>
<dbReference type="eggNOG" id="COG0840">
    <property type="taxonomic scope" value="Bacteria"/>
</dbReference>
<feature type="domain" description="Methyl-accepting transducer" evidence="5">
    <location>
        <begin position="483"/>
        <end position="740"/>
    </location>
</feature>